<dbReference type="Proteomes" id="UP000032544">
    <property type="component" value="Unassembled WGS sequence"/>
</dbReference>
<dbReference type="OrthoDB" id="1016806at2"/>
<protein>
    <recommendedName>
        <fullName evidence="4">Porin</fullName>
    </recommendedName>
</protein>
<keyword evidence="3" id="KW-1185">Reference proteome</keyword>
<proteinExistence type="predicted"/>
<evidence type="ECO:0008006" key="4">
    <source>
        <dbReference type="Google" id="ProtNLM"/>
    </source>
</evidence>
<evidence type="ECO:0000256" key="1">
    <source>
        <dbReference type="SAM" id="SignalP"/>
    </source>
</evidence>
<accession>A0A0D8JAF9</accession>
<dbReference type="AlphaFoldDB" id="A0A0D8JAF9"/>
<organism evidence="2 3">
    <name type="scientific">Draconibacterium sediminis</name>
    <dbReference type="NCBI Taxonomy" id="1544798"/>
    <lineage>
        <taxon>Bacteria</taxon>
        <taxon>Pseudomonadati</taxon>
        <taxon>Bacteroidota</taxon>
        <taxon>Bacteroidia</taxon>
        <taxon>Marinilabiliales</taxon>
        <taxon>Prolixibacteraceae</taxon>
        <taxon>Draconibacterium</taxon>
    </lineage>
</organism>
<keyword evidence="1" id="KW-0732">Signal</keyword>
<dbReference type="RefSeq" id="WP_045029557.1">
    <property type="nucleotide sequence ID" value="NZ_JRHC01000002.1"/>
</dbReference>
<feature type="signal peptide" evidence="1">
    <location>
        <begin position="1"/>
        <end position="18"/>
    </location>
</feature>
<gene>
    <name evidence="2" type="ORF">LH29_11450</name>
</gene>
<comment type="caution">
    <text evidence="2">The sequence shown here is derived from an EMBL/GenBank/DDBJ whole genome shotgun (WGS) entry which is preliminary data.</text>
</comment>
<evidence type="ECO:0000313" key="2">
    <source>
        <dbReference type="EMBL" id="KJF43704.1"/>
    </source>
</evidence>
<feature type="chain" id="PRO_5002330830" description="Porin" evidence="1">
    <location>
        <begin position="19"/>
        <end position="325"/>
    </location>
</feature>
<sequence length="325" mass="37727">MKKTLLLLLIFMGFLAHAQEFKYQVLFEGIGDNREFSPPYAYPQTIMGSRGAFEVGVDIDNHHLRGGLSHLLEFGSDLDAQKTKLTLYYQFQDENKLFAFGAFPRRDKIDFPLAMLTDTLQYYQPNIEGLYGKISWDWGHQNGFVDWVGRQTETQREQFMAGFSGEIFFKNLFLQNYLLMFHNAHTLHNDPPLHIEDYMGFALQAGVRTPETIAVQGDLKMGMLTSQYRERNVTDGYETATSFFAEANMRYKNLGVKSVMSLGAGHKFAYGDPYYRAKNYSRTDLIWYFINHEKIRGKFNVSMHFVDWDTLDQQQQLSIIYVFGN</sequence>
<name>A0A0D8JAF9_9BACT</name>
<dbReference type="EMBL" id="JRHC01000002">
    <property type="protein sequence ID" value="KJF43704.1"/>
    <property type="molecule type" value="Genomic_DNA"/>
</dbReference>
<reference evidence="2 3" key="1">
    <citation type="submission" date="2014-09" db="EMBL/GenBank/DDBJ databases">
        <title>Draft Genome Sequence of Draconibacterium sp. JN14CK-3.</title>
        <authorList>
            <person name="Dong C."/>
            <person name="Lai Q."/>
            <person name="Shao Z."/>
        </authorList>
    </citation>
    <scope>NUCLEOTIDE SEQUENCE [LARGE SCALE GENOMIC DNA]</scope>
    <source>
        <strain evidence="2 3">JN14CK-3</strain>
    </source>
</reference>
<evidence type="ECO:0000313" key="3">
    <source>
        <dbReference type="Proteomes" id="UP000032544"/>
    </source>
</evidence>